<evidence type="ECO:0000256" key="2">
    <source>
        <dbReference type="SAM" id="MobiDB-lite"/>
    </source>
</evidence>
<sequence>MVLTLISNNAMSAEFTGTGKRTAPATTGVNREAKKGKKASEKDGASALVTLAAAGPTYSEESTLTMEPTAETIHTTIKQKVDVVARDAAYWKEKFEELQALKVVGAAESYKALKEQTRDQIKTYKETINFLESKLGLKASEIASTDDLLMAERKAAKQERIVGFYEKLTSTTVQYNREKKAFQCMAMNPENKKGVQFSVRKTKAGDNKFRAMANGKYLPEFLRGPEGAVFDDSQFPFLLKEIYNTDMFKEE</sequence>
<dbReference type="AlphaFoldDB" id="A0A9W7DUM1"/>
<feature type="region of interest" description="Disordered" evidence="2">
    <location>
        <begin position="17"/>
        <end position="41"/>
    </location>
</feature>
<keyword evidence="4" id="KW-1185">Reference proteome</keyword>
<gene>
    <name evidence="3" type="ORF">TrRE_jg3411</name>
</gene>
<proteinExistence type="predicted"/>
<comment type="caution">
    <text evidence="3">The sequence shown here is derived from an EMBL/GenBank/DDBJ whole genome shotgun (WGS) entry which is preliminary data.</text>
</comment>
<dbReference type="Proteomes" id="UP001165082">
    <property type="component" value="Unassembled WGS sequence"/>
</dbReference>
<evidence type="ECO:0000313" key="3">
    <source>
        <dbReference type="EMBL" id="GMH51328.1"/>
    </source>
</evidence>
<organism evidence="3 4">
    <name type="scientific">Triparma retinervis</name>
    <dbReference type="NCBI Taxonomy" id="2557542"/>
    <lineage>
        <taxon>Eukaryota</taxon>
        <taxon>Sar</taxon>
        <taxon>Stramenopiles</taxon>
        <taxon>Ochrophyta</taxon>
        <taxon>Bolidophyceae</taxon>
        <taxon>Parmales</taxon>
        <taxon>Triparmaceae</taxon>
        <taxon>Triparma</taxon>
    </lineage>
</organism>
<keyword evidence="1" id="KW-0175">Coiled coil</keyword>
<dbReference type="OrthoDB" id="187708at2759"/>
<reference evidence="3" key="1">
    <citation type="submission" date="2022-07" db="EMBL/GenBank/DDBJ databases">
        <title>Genome analysis of Parmales, a sister group of diatoms, reveals the evolutionary specialization of diatoms from phago-mixotrophs to photoautotrophs.</title>
        <authorList>
            <person name="Ban H."/>
            <person name="Sato S."/>
            <person name="Yoshikawa S."/>
            <person name="Kazumasa Y."/>
            <person name="Nakamura Y."/>
            <person name="Ichinomiya M."/>
            <person name="Saitoh K."/>
            <person name="Sato N."/>
            <person name="Blanc-Mathieu R."/>
            <person name="Endo H."/>
            <person name="Kuwata A."/>
            <person name="Ogata H."/>
        </authorList>
    </citation>
    <scope>NUCLEOTIDE SEQUENCE</scope>
</reference>
<feature type="coiled-coil region" evidence="1">
    <location>
        <begin position="107"/>
        <end position="134"/>
    </location>
</feature>
<name>A0A9W7DUM1_9STRA</name>
<accession>A0A9W7DUM1</accession>
<evidence type="ECO:0000256" key="1">
    <source>
        <dbReference type="SAM" id="Coils"/>
    </source>
</evidence>
<evidence type="ECO:0000313" key="4">
    <source>
        <dbReference type="Proteomes" id="UP001165082"/>
    </source>
</evidence>
<protein>
    <submittedName>
        <fullName evidence="3">Uncharacterized protein</fullName>
    </submittedName>
</protein>
<dbReference type="EMBL" id="BRXZ01001975">
    <property type="protein sequence ID" value="GMH51328.1"/>
    <property type="molecule type" value="Genomic_DNA"/>
</dbReference>